<evidence type="ECO:0000256" key="2">
    <source>
        <dbReference type="ARBA" id="ARBA00010397"/>
    </source>
</evidence>
<evidence type="ECO:0000256" key="8">
    <source>
        <dbReference type="ARBA" id="ARBA00032408"/>
    </source>
</evidence>
<dbReference type="GO" id="GO:0003743">
    <property type="term" value="F:translation initiation factor activity"/>
    <property type="evidence" value="ECO:0007669"/>
    <property type="project" value="UniProtKB-UniRule"/>
</dbReference>
<dbReference type="KEGG" id="tcb:TCARB_1652"/>
<dbReference type="RefSeq" id="WP_020962267.1">
    <property type="nucleotide sequence ID" value="NZ_CP007493.1"/>
</dbReference>
<dbReference type="InterPro" id="IPR016189">
    <property type="entry name" value="Transl_init_fac_IF2/IF5_N"/>
</dbReference>
<comment type="similarity">
    <text evidence="2 9">Belongs to the eIF-2-beta/eIF-5 family.</text>
</comment>
<dbReference type="InterPro" id="IPR004458">
    <property type="entry name" value="TIF2_bsu_arc"/>
</dbReference>
<evidence type="ECO:0000313" key="11">
    <source>
        <dbReference type="EMBL" id="AJB42692.1"/>
    </source>
</evidence>
<proteinExistence type="inferred from homology"/>
<dbReference type="PANTHER" id="PTHR23001">
    <property type="entry name" value="EUKARYOTIC TRANSLATION INITIATION FACTOR"/>
    <property type="match status" value="1"/>
</dbReference>
<dbReference type="STRING" id="697581.TCARB_1652"/>
<organism evidence="11 12">
    <name type="scientific">Thermofilum adornatum 1505</name>
    <dbReference type="NCBI Taxonomy" id="697581"/>
    <lineage>
        <taxon>Archaea</taxon>
        <taxon>Thermoproteota</taxon>
        <taxon>Thermoprotei</taxon>
        <taxon>Thermofilales</taxon>
        <taxon>Thermofilaceae</taxon>
        <taxon>Thermofilum</taxon>
    </lineage>
</organism>
<dbReference type="Pfam" id="PF01873">
    <property type="entry name" value="eIF-5_eIF-2B"/>
    <property type="match status" value="1"/>
</dbReference>
<dbReference type="Gene3D" id="3.30.30.170">
    <property type="match status" value="1"/>
</dbReference>
<dbReference type="InterPro" id="IPR045196">
    <property type="entry name" value="IF2/IF5"/>
</dbReference>
<dbReference type="HAMAP" id="MF_00232">
    <property type="entry name" value="eIF_2_beta"/>
    <property type="match status" value="1"/>
</dbReference>
<dbReference type="SUPFAM" id="SSF75689">
    <property type="entry name" value="Zinc-binding domain of translation initiation factor 2 beta"/>
    <property type="match status" value="1"/>
</dbReference>
<comment type="function">
    <text evidence="1 9">eIF-2 functions in the early steps of protein synthesis by forming a ternary complex with GTP and initiator tRNA.</text>
</comment>
<dbReference type="GeneID" id="16573230"/>
<evidence type="ECO:0000256" key="5">
    <source>
        <dbReference type="ARBA" id="ARBA00022540"/>
    </source>
</evidence>
<keyword evidence="5 9" id="KW-0396">Initiation factor</keyword>
<evidence type="ECO:0000256" key="4">
    <source>
        <dbReference type="ARBA" id="ARBA00022314"/>
    </source>
</evidence>
<comment type="subunit">
    <text evidence="3 9">Heterotrimer composed of an alpha, a beta and a gamma chain.</text>
</comment>
<feature type="domain" description="Translation initiation factor IF2/IF5" evidence="10">
    <location>
        <begin position="30"/>
        <end position="137"/>
    </location>
</feature>
<evidence type="ECO:0000256" key="6">
    <source>
        <dbReference type="ARBA" id="ARBA00022917"/>
    </source>
</evidence>
<dbReference type="InterPro" id="IPR002735">
    <property type="entry name" value="Transl_init_fac_IF2/IF5_dom"/>
</dbReference>
<evidence type="ECO:0000256" key="1">
    <source>
        <dbReference type="ARBA" id="ARBA00003323"/>
    </source>
</evidence>
<keyword evidence="6 9" id="KW-0648">Protein biosynthesis</keyword>
<dbReference type="EMBL" id="CP007493">
    <property type="protein sequence ID" value="AJB42692.1"/>
    <property type="molecule type" value="Genomic_DNA"/>
</dbReference>
<evidence type="ECO:0000256" key="7">
    <source>
        <dbReference type="ARBA" id="ARBA00031466"/>
    </source>
</evidence>
<reference evidence="12" key="1">
    <citation type="book" date="2010" name="EXTREMOPHILES" publisher="0:0-0">
        <title>Complete genome sequences of ten hyperthermophilic archaea reveal their metabolic capabilities and possible ecological roles.</title>
        <editorList>
            <person name="?"/>
        </editorList>
        <authorList>
            <person name="Ravin N.V."/>
            <person name="Mardanov A.V."/>
            <person name="Bonch-Osmolovskaya E.A."/>
            <person name="Skryabin K.G."/>
        </authorList>
    </citation>
    <scope>NUCLEOTIDE SEQUENCE [LARGE SCALE GENOMIC DNA]</scope>
    <source>
        <strain evidence="12">1505</strain>
    </source>
</reference>
<accession>A0A3G1A6R0</accession>
<gene>
    <name evidence="9" type="primary">eif2b</name>
    <name evidence="11" type="ORF">TCARB_1652</name>
</gene>
<dbReference type="SUPFAM" id="SSF100966">
    <property type="entry name" value="Translation initiation factor 2 beta, aIF2beta, N-terminal domain"/>
    <property type="match status" value="1"/>
</dbReference>
<evidence type="ECO:0000256" key="9">
    <source>
        <dbReference type="HAMAP-Rule" id="MF_00232"/>
    </source>
</evidence>
<sequence length="143" mass="16378">MATSEGFMSYDELLERGYSLLPKRRKRSQGERFVLPSFEVSKVGKKVYIHNFKEVADLLNRDPPVLLRFILREIALPGVYENGVAVIHGEVSPQTLNKLLERFFNEYVKCPVCNAPDTFLVKEKKFMYIKCMACGAVSPVKPF</sequence>
<dbReference type="SMART" id="SM00653">
    <property type="entry name" value="eIF2B_5"/>
    <property type="match status" value="1"/>
</dbReference>
<protein>
    <recommendedName>
        <fullName evidence="4 9">Translation initiation factor 2 subunit beta</fullName>
    </recommendedName>
    <alternativeName>
        <fullName evidence="7 9">aIF2-beta</fullName>
    </alternativeName>
    <alternativeName>
        <fullName evidence="8 9">eIF-2-beta</fullName>
    </alternativeName>
</protein>
<dbReference type="AlphaFoldDB" id="A0A3G1A6R0"/>
<evidence type="ECO:0000313" key="12">
    <source>
        <dbReference type="Proteomes" id="UP000266720"/>
    </source>
</evidence>
<dbReference type="InterPro" id="IPR016190">
    <property type="entry name" value="Transl_init_fac_IF2/IF5_Zn-bd"/>
</dbReference>
<evidence type="ECO:0000256" key="3">
    <source>
        <dbReference type="ARBA" id="ARBA00011243"/>
    </source>
</evidence>
<evidence type="ECO:0000259" key="10">
    <source>
        <dbReference type="SMART" id="SM00653"/>
    </source>
</evidence>
<dbReference type="Proteomes" id="UP000266720">
    <property type="component" value="Chromosome"/>
</dbReference>
<dbReference type="NCBIfam" id="NF003067">
    <property type="entry name" value="PRK03988.1"/>
    <property type="match status" value="1"/>
</dbReference>
<dbReference type="PANTHER" id="PTHR23001:SF3">
    <property type="entry name" value="EUKARYOTIC TRANSLATION INITIATION FACTOR 2 SUBUNIT 2"/>
    <property type="match status" value="1"/>
</dbReference>
<name>A0A3G1A6R0_9CREN</name>
<dbReference type="GeneID" id="25407056"/>